<gene>
    <name evidence="2" type="ORF">INR99_14635</name>
</gene>
<dbReference type="RefSeq" id="WP_194117124.1">
    <property type="nucleotide sequence ID" value="NZ_JADFUA010000011.1"/>
</dbReference>
<evidence type="ECO:0000313" key="2">
    <source>
        <dbReference type="EMBL" id="MBE9610574.1"/>
    </source>
</evidence>
<sequence>MMTPALQQQLFALIDELLGVSASSVAPAAADASVREYWRVQLSDGRSIIAMHAEPAQFDVQPFLARQAELAAASLPVPAILGSDTTSGLVLLEDLGDQELAGVINAGNAQGWYRQAIDLLVQMQTTLPHGQLPVFDAAFQQREMEICREWYFSKQLAVELNDEALAAWQRSCALIVARNCQQPQVFMHRDFHARNLMVQGERLRLIDFQDAVAGPLSYDLVSLLRDAYLDWDEAFVLDLAIRYWEKARAAGLPVDADFADFYRAFEWQGLQRHLKILGLFARLKYRDGKERYQADIPRVLNYVMKVSERYVELGALTRLLRQLHPQQAAQVGYTF</sequence>
<organism evidence="2 3">
    <name type="scientific">Chitinilyticum piscinae</name>
    <dbReference type="NCBI Taxonomy" id="2866724"/>
    <lineage>
        <taxon>Bacteria</taxon>
        <taxon>Pseudomonadati</taxon>
        <taxon>Pseudomonadota</taxon>
        <taxon>Betaproteobacteria</taxon>
        <taxon>Neisseriales</taxon>
        <taxon>Chitinibacteraceae</taxon>
        <taxon>Chitinilyticum</taxon>
    </lineage>
</organism>
<evidence type="ECO:0000313" key="3">
    <source>
        <dbReference type="Proteomes" id="UP000604481"/>
    </source>
</evidence>
<keyword evidence="3" id="KW-1185">Reference proteome</keyword>
<dbReference type="SUPFAM" id="SSF56112">
    <property type="entry name" value="Protein kinase-like (PK-like)"/>
    <property type="match status" value="1"/>
</dbReference>
<dbReference type="Gene3D" id="3.90.1200.10">
    <property type="match status" value="1"/>
</dbReference>
<accession>A0A8J7FQR7</accession>
<reference evidence="2 3" key="1">
    <citation type="submission" date="2020-10" db="EMBL/GenBank/DDBJ databases">
        <title>The genome sequence of Chitinilyticum litopenaei 4Y14.</title>
        <authorList>
            <person name="Liu Y."/>
        </authorList>
    </citation>
    <scope>NUCLEOTIDE SEQUENCE [LARGE SCALE GENOMIC DNA]</scope>
    <source>
        <strain evidence="2 3">4Y14</strain>
    </source>
</reference>
<evidence type="ECO:0000259" key="1">
    <source>
        <dbReference type="Pfam" id="PF01636"/>
    </source>
</evidence>
<name>A0A8J7FQR7_9NEIS</name>
<dbReference type="InterPro" id="IPR002575">
    <property type="entry name" value="Aminoglycoside_PTrfase"/>
</dbReference>
<dbReference type="InterPro" id="IPR011009">
    <property type="entry name" value="Kinase-like_dom_sf"/>
</dbReference>
<dbReference type="Pfam" id="PF01636">
    <property type="entry name" value="APH"/>
    <property type="match status" value="1"/>
</dbReference>
<dbReference type="EMBL" id="JADFUA010000011">
    <property type="protein sequence ID" value="MBE9610574.1"/>
    <property type="molecule type" value="Genomic_DNA"/>
</dbReference>
<dbReference type="Proteomes" id="UP000604481">
    <property type="component" value="Unassembled WGS sequence"/>
</dbReference>
<feature type="domain" description="Aminoglycoside phosphotransferase" evidence="1">
    <location>
        <begin position="25"/>
        <end position="251"/>
    </location>
</feature>
<dbReference type="Gene3D" id="3.30.200.20">
    <property type="entry name" value="Phosphorylase Kinase, domain 1"/>
    <property type="match status" value="1"/>
</dbReference>
<comment type="caution">
    <text evidence="2">The sequence shown here is derived from an EMBL/GenBank/DDBJ whole genome shotgun (WGS) entry which is preliminary data.</text>
</comment>
<proteinExistence type="predicted"/>
<protein>
    <submittedName>
        <fullName evidence="2">Phosphotransferase</fullName>
    </submittedName>
</protein>
<dbReference type="AlphaFoldDB" id="A0A8J7FQR7"/>